<evidence type="ECO:0000313" key="1">
    <source>
        <dbReference type="EMBL" id="CAG9329455.1"/>
    </source>
</evidence>
<organism evidence="1 2">
    <name type="scientific">Blepharisma stoltei</name>
    <dbReference type="NCBI Taxonomy" id="1481888"/>
    <lineage>
        <taxon>Eukaryota</taxon>
        <taxon>Sar</taxon>
        <taxon>Alveolata</taxon>
        <taxon>Ciliophora</taxon>
        <taxon>Postciliodesmatophora</taxon>
        <taxon>Heterotrichea</taxon>
        <taxon>Heterotrichida</taxon>
        <taxon>Blepharismidae</taxon>
        <taxon>Blepharisma</taxon>
    </lineage>
</organism>
<protein>
    <submittedName>
        <fullName evidence="1">Uncharacterized protein</fullName>
    </submittedName>
</protein>
<dbReference type="AlphaFoldDB" id="A0AAU9JVA3"/>
<dbReference type="Proteomes" id="UP001162131">
    <property type="component" value="Unassembled WGS sequence"/>
</dbReference>
<gene>
    <name evidence="1" type="ORF">BSTOLATCC_MIC48275</name>
</gene>
<comment type="caution">
    <text evidence="1">The sequence shown here is derived from an EMBL/GenBank/DDBJ whole genome shotgun (WGS) entry which is preliminary data.</text>
</comment>
<reference evidence="1" key="1">
    <citation type="submission" date="2021-09" db="EMBL/GenBank/DDBJ databases">
        <authorList>
            <consortium name="AG Swart"/>
            <person name="Singh M."/>
            <person name="Singh A."/>
            <person name="Seah K."/>
            <person name="Emmerich C."/>
        </authorList>
    </citation>
    <scope>NUCLEOTIDE SEQUENCE</scope>
    <source>
        <strain evidence="1">ATCC30299</strain>
    </source>
</reference>
<accession>A0AAU9JVA3</accession>
<keyword evidence="2" id="KW-1185">Reference proteome</keyword>
<name>A0AAU9JVA3_9CILI</name>
<sequence>MRRMFSSLYPYHTIEKSKAQKLIDFPLQFYSENFPKKEQEPIPSISYNDEIAETLEGATYGCGTFLSLLAEENFKDLEDLVEWNMFKALEKSIKSYKDQGYTITSIGSTENSKAEILDFNMYVGCLLPYRNLNLEVSQYEIFSEENKEPLPKVHEYKIKTEEDWSYSDLPDFLEFESLNLKEISRGGNIELYKRRIERLGRLLNFNPITMHVIDIGYTSTFKLLVKDKEGKIIEGTNDENKQEFHSFRMESVIYEENLFEKLFDPSHSLQNFLNEKFPGLLNQFTISDVDGLMNGNPFTT</sequence>
<dbReference type="EMBL" id="CAJZBQ010000047">
    <property type="protein sequence ID" value="CAG9329455.1"/>
    <property type="molecule type" value="Genomic_DNA"/>
</dbReference>
<proteinExistence type="predicted"/>
<evidence type="ECO:0000313" key="2">
    <source>
        <dbReference type="Proteomes" id="UP001162131"/>
    </source>
</evidence>